<evidence type="ECO:0000256" key="1">
    <source>
        <dbReference type="SAM" id="MobiDB-lite"/>
    </source>
</evidence>
<proteinExistence type="predicted"/>
<gene>
    <name evidence="3" type="ORF">GCM10023205_12120</name>
</gene>
<dbReference type="InterPro" id="IPR001387">
    <property type="entry name" value="Cro/C1-type_HTH"/>
</dbReference>
<keyword evidence="4" id="KW-1185">Reference proteome</keyword>
<name>A0ABP9GSU9_9ACTN</name>
<dbReference type="Gene3D" id="1.10.260.40">
    <property type="entry name" value="lambda repressor-like DNA-binding domains"/>
    <property type="match status" value="1"/>
</dbReference>
<feature type="domain" description="HTH cro/C1-type" evidence="2">
    <location>
        <begin position="33"/>
        <end position="66"/>
    </location>
</feature>
<dbReference type="PROSITE" id="PS50943">
    <property type="entry name" value="HTH_CROC1"/>
    <property type="match status" value="1"/>
</dbReference>
<feature type="compositionally biased region" description="Low complexity" evidence="1">
    <location>
        <begin position="155"/>
        <end position="168"/>
    </location>
</feature>
<organism evidence="3 4">
    <name type="scientific">Yinghuangia aomiensis</name>
    <dbReference type="NCBI Taxonomy" id="676205"/>
    <lineage>
        <taxon>Bacteria</taxon>
        <taxon>Bacillati</taxon>
        <taxon>Actinomycetota</taxon>
        <taxon>Actinomycetes</taxon>
        <taxon>Kitasatosporales</taxon>
        <taxon>Streptomycetaceae</taxon>
        <taxon>Yinghuangia</taxon>
    </lineage>
</organism>
<comment type="caution">
    <text evidence="3">The sequence shown here is derived from an EMBL/GenBank/DDBJ whole genome shotgun (WGS) entry which is preliminary data.</text>
</comment>
<dbReference type="SUPFAM" id="SSF47413">
    <property type="entry name" value="lambda repressor-like DNA-binding domains"/>
    <property type="match status" value="1"/>
</dbReference>
<dbReference type="SMART" id="SM00530">
    <property type="entry name" value="HTH_XRE"/>
    <property type="match status" value="1"/>
</dbReference>
<dbReference type="InterPro" id="IPR010982">
    <property type="entry name" value="Lambda_DNA-bd_dom_sf"/>
</dbReference>
<evidence type="ECO:0000313" key="4">
    <source>
        <dbReference type="Proteomes" id="UP001500466"/>
    </source>
</evidence>
<dbReference type="Proteomes" id="UP001500466">
    <property type="component" value="Unassembled WGS sequence"/>
</dbReference>
<evidence type="ECO:0000313" key="3">
    <source>
        <dbReference type="EMBL" id="GAA4952505.1"/>
    </source>
</evidence>
<feature type="region of interest" description="Disordered" evidence="1">
    <location>
        <begin position="147"/>
        <end position="168"/>
    </location>
</feature>
<dbReference type="RefSeq" id="WP_345674217.1">
    <property type="nucleotide sequence ID" value="NZ_BAABHS010000003.1"/>
</dbReference>
<protein>
    <recommendedName>
        <fullName evidence="2">HTH cro/C1-type domain-containing protein</fullName>
    </recommendedName>
</protein>
<dbReference type="CDD" id="cd00093">
    <property type="entry name" value="HTH_XRE"/>
    <property type="match status" value="1"/>
</dbReference>
<sequence length="382" mass="41267">MGAPGTAHGRETLTGSSLGSRSARFGLLSGFVFKLAREGASLSQERLAEHAGVDKATVQGWESGRRPLAAVQAWRLMALRKTFLRLGTNPALLAMFDDAMEADAVIGHALTQRADISNVDQHPLGSWVFTRATTHMIAWALNGSPPAALPRSPQGSAPRRGPAPLAPSLPASEKAALFTHLREAAAVAQRAGEHGALLRRQALYLCSYDAAGDTHAWLADMRAARPRRTARSGPEWADTRSVATSLTRYGDRDALHAFILACANDEANETANLAYWAYWLGLDPLPRADDSFMAARTPSAWEGVPLLRRLADRLDPSLGCIDLNVHSVWALLALHKGVLLADRALLADLGDRVDRLLDSSTVSARSRRELESVHYVLKASAR</sequence>
<dbReference type="Pfam" id="PF13560">
    <property type="entry name" value="HTH_31"/>
    <property type="match status" value="1"/>
</dbReference>
<reference evidence="4" key="1">
    <citation type="journal article" date="2019" name="Int. J. Syst. Evol. Microbiol.">
        <title>The Global Catalogue of Microorganisms (GCM) 10K type strain sequencing project: providing services to taxonomists for standard genome sequencing and annotation.</title>
        <authorList>
            <consortium name="The Broad Institute Genomics Platform"/>
            <consortium name="The Broad Institute Genome Sequencing Center for Infectious Disease"/>
            <person name="Wu L."/>
            <person name="Ma J."/>
        </authorList>
    </citation>
    <scope>NUCLEOTIDE SEQUENCE [LARGE SCALE GENOMIC DNA]</scope>
    <source>
        <strain evidence="4">JCM 17986</strain>
    </source>
</reference>
<evidence type="ECO:0000259" key="2">
    <source>
        <dbReference type="PROSITE" id="PS50943"/>
    </source>
</evidence>
<accession>A0ABP9GSU9</accession>
<dbReference type="EMBL" id="BAABHS010000003">
    <property type="protein sequence ID" value="GAA4952505.1"/>
    <property type="molecule type" value="Genomic_DNA"/>
</dbReference>